<evidence type="ECO:0000313" key="2">
    <source>
        <dbReference type="Proteomes" id="UP001367676"/>
    </source>
</evidence>
<evidence type="ECO:0000313" key="1">
    <source>
        <dbReference type="EMBL" id="KAK7574009.1"/>
    </source>
</evidence>
<proteinExistence type="predicted"/>
<organism evidence="1 2">
    <name type="scientific">Parthenolecanium corni</name>
    <dbReference type="NCBI Taxonomy" id="536013"/>
    <lineage>
        <taxon>Eukaryota</taxon>
        <taxon>Metazoa</taxon>
        <taxon>Ecdysozoa</taxon>
        <taxon>Arthropoda</taxon>
        <taxon>Hexapoda</taxon>
        <taxon>Insecta</taxon>
        <taxon>Pterygota</taxon>
        <taxon>Neoptera</taxon>
        <taxon>Paraneoptera</taxon>
        <taxon>Hemiptera</taxon>
        <taxon>Sternorrhyncha</taxon>
        <taxon>Coccoidea</taxon>
        <taxon>Coccidae</taxon>
        <taxon>Parthenolecanium</taxon>
    </lineage>
</organism>
<reference evidence="1 2" key="1">
    <citation type="submission" date="2024-03" db="EMBL/GenBank/DDBJ databases">
        <title>Adaptation during the transition from Ophiocordyceps entomopathogen to insect associate is accompanied by gene loss and intensified selection.</title>
        <authorList>
            <person name="Ward C.M."/>
            <person name="Onetto C.A."/>
            <person name="Borneman A.R."/>
        </authorList>
    </citation>
    <scope>NUCLEOTIDE SEQUENCE [LARGE SCALE GENOMIC DNA]</scope>
    <source>
        <strain evidence="1">AWRI1</strain>
        <tissue evidence="1">Single Adult Female</tissue>
    </source>
</reference>
<dbReference type="EMBL" id="JBBCAQ010000037">
    <property type="protein sequence ID" value="KAK7574009.1"/>
    <property type="molecule type" value="Genomic_DNA"/>
</dbReference>
<sequence>MSELIQMAEDIAKVKSIAIKSAEKISTLEERCERLQTTLNWFLSGHSITLPVEQTSDTIAAVWNAWNSGTSQQYPPRTRETITNNVGPMRMSLISSRRRLSFYHPYYRNKILLRPRFIPNNDAAQRF</sequence>
<keyword evidence="2" id="KW-1185">Reference proteome</keyword>
<dbReference type="AlphaFoldDB" id="A0AAN9T6F2"/>
<protein>
    <submittedName>
        <fullName evidence="1">Uncharacterized protein</fullName>
    </submittedName>
</protein>
<name>A0AAN9T6F2_9HEMI</name>
<gene>
    <name evidence="1" type="ORF">V9T40_011200</name>
</gene>
<accession>A0AAN9T6F2</accession>
<dbReference type="Proteomes" id="UP001367676">
    <property type="component" value="Unassembled WGS sequence"/>
</dbReference>
<comment type="caution">
    <text evidence="1">The sequence shown here is derived from an EMBL/GenBank/DDBJ whole genome shotgun (WGS) entry which is preliminary data.</text>
</comment>